<protein>
    <recommendedName>
        <fullName evidence="11">C2H2-type domain-containing protein</fullName>
    </recommendedName>
</protein>
<dbReference type="GO" id="GO:0000978">
    <property type="term" value="F:RNA polymerase II cis-regulatory region sequence-specific DNA binding"/>
    <property type="evidence" value="ECO:0007669"/>
    <property type="project" value="TreeGrafter"/>
</dbReference>
<dbReference type="PROSITE" id="PS00028">
    <property type="entry name" value="ZINC_FINGER_C2H2_1"/>
    <property type="match status" value="2"/>
</dbReference>
<dbReference type="Proteomes" id="UP000019384">
    <property type="component" value="Unassembled WGS sequence"/>
</dbReference>
<evidence type="ECO:0000256" key="10">
    <source>
        <dbReference type="SAM" id="MobiDB-lite"/>
    </source>
</evidence>
<dbReference type="Pfam" id="PF00096">
    <property type="entry name" value="zf-C2H2"/>
    <property type="match status" value="2"/>
</dbReference>
<dbReference type="EMBL" id="HG793128">
    <property type="protein sequence ID" value="CDK27504.1"/>
    <property type="molecule type" value="Genomic_DNA"/>
</dbReference>
<dbReference type="Gene3D" id="3.30.160.60">
    <property type="entry name" value="Classic Zinc Finger"/>
    <property type="match status" value="2"/>
</dbReference>
<evidence type="ECO:0000313" key="13">
    <source>
        <dbReference type="Proteomes" id="UP000019384"/>
    </source>
</evidence>
<evidence type="ECO:0000256" key="2">
    <source>
        <dbReference type="ARBA" id="ARBA00022723"/>
    </source>
</evidence>
<feature type="domain" description="C2H2-type" evidence="11">
    <location>
        <begin position="261"/>
        <end position="288"/>
    </location>
</feature>
<dbReference type="PROSITE" id="PS50157">
    <property type="entry name" value="ZINC_FINGER_C2H2_2"/>
    <property type="match status" value="2"/>
</dbReference>
<evidence type="ECO:0000256" key="5">
    <source>
        <dbReference type="ARBA" id="ARBA00022833"/>
    </source>
</evidence>
<reference evidence="12" key="1">
    <citation type="submission" date="2013-12" db="EMBL/GenBank/DDBJ databases">
        <authorList>
            <person name="Genoscope - CEA"/>
        </authorList>
    </citation>
    <scope>NUCLEOTIDE SEQUENCE</scope>
    <source>
        <strain evidence="12">CBS 1993</strain>
    </source>
</reference>
<keyword evidence="7" id="KW-0804">Transcription</keyword>
<evidence type="ECO:0000259" key="11">
    <source>
        <dbReference type="PROSITE" id="PS50157"/>
    </source>
</evidence>
<keyword evidence="3" id="KW-0677">Repeat</keyword>
<keyword evidence="4 9" id="KW-0863">Zinc-finger</keyword>
<dbReference type="FunFam" id="3.30.160.60:FF:000110">
    <property type="entry name" value="Zinc finger protein-like"/>
    <property type="match status" value="1"/>
</dbReference>
<evidence type="ECO:0000256" key="3">
    <source>
        <dbReference type="ARBA" id="ARBA00022737"/>
    </source>
</evidence>
<organism evidence="12 13">
    <name type="scientific">Kuraishia capsulata CBS 1993</name>
    <dbReference type="NCBI Taxonomy" id="1382522"/>
    <lineage>
        <taxon>Eukaryota</taxon>
        <taxon>Fungi</taxon>
        <taxon>Dikarya</taxon>
        <taxon>Ascomycota</taxon>
        <taxon>Saccharomycotina</taxon>
        <taxon>Pichiomycetes</taxon>
        <taxon>Pichiales</taxon>
        <taxon>Pichiaceae</taxon>
        <taxon>Kuraishia</taxon>
    </lineage>
</organism>
<dbReference type="AlphaFoldDB" id="W6MLW7"/>
<name>W6MLW7_9ASCO</name>
<dbReference type="SUPFAM" id="SSF57667">
    <property type="entry name" value="beta-beta-alpha zinc fingers"/>
    <property type="match status" value="1"/>
</dbReference>
<accession>W6MLW7</accession>
<dbReference type="SMART" id="SM00355">
    <property type="entry name" value="ZnF_C2H2"/>
    <property type="match status" value="2"/>
</dbReference>
<proteinExistence type="inferred from homology"/>
<dbReference type="InterPro" id="IPR036236">
    <property type="entry name" value="Znf_C2H2_sf"/>
</dbReference>
<evidence type="ECO:0000256" key="7">
    <source>
        <dbReference type="ARBA" id="ARBA00023163"/>
    </source>
</evidence>
<comment type="similarity">
    <text evidence="1">Belongs to the krueppel C2H2-type zinc-finger protein family.</text>
</comment>
<sequence>MMAAEQPYARSGSDLQQQQMPSFSLNTVASNPKGHNQVHGFDKLDLSQSLPPLQTQLMGFQESTGVDYDFYQQHAMVHQLGLHPAGSQQLAPQQDPLSPSQLHHHQHNISNRSRAWKSSDYAPYANTHSYPGVSLASPNWSSVNASAASLGVAVPDFVPQLSYSIPTSVGFTMSSLSPAASEPASAHAPMLSSTFSHDPRERSPLSPHEISENAISKAVASAKALAAKELGTKPRRRRRTADQDSTPNSDPAGTGSATAKYVCETCGKSFNRPYNLNSHQKTHSADKPFPCQHCGKSFARSHDRKRHERLHDGSKKFRCSGILLDGTKWGCDRTFARADALGRHFRTESGWLCIKPLMNEAKENDIGEITQMLTTRQ</sequence>
<feature type="region of interest" description="Disordered" evidence="10">
    <location>
        <begin position="176"/>
        <end position="208"/>
    </location>
</feature>
<feature type="compositionally biased region" description="Polar residues" evidence="10">
    <location>
        <begin position="243"/>
        <end position="257"/>
    </location>
</feature>
<dbReference type="GeneID" id="34520886"/>
<evidence type="ECO:0000256" key="4">
    <source>
        <dbReference type="ARBA" id="ARBA00022771"/>
    </source>
</evidence>
<evidence type="ECO:0000256" key="6">
    <source>
        <dbReference type="ARBA" id="ARBA00023015"/>
    </source>
</evidence>
<keyword evidence="2" id="KW-0479">Metal-binding</keyword>
<gene>
    <name evidence="12" type="ORF">KUCA_T00003482001</name>
</gene>
<dbReference type="GO" id="GO:0008270">
    <property type="term" value="F:zinc ion binding"/>
    <property type="evidence" value="ECO:0007669"/>
    <property type="project" value="UniProtKB-KW"/>
</dbReference>
<reference evidence="12" key="2">
    <citation type="submission" date="2014-02" db="EMBL/GenBank/DDBJ databases">
        <title>Complete DNA sequence of /Kuraishia capsulata/ illustrates novel genomic features among budding yeasts (/Saccharomycotina/).</title>
        <authorList>
            <person name="Morales L."/>
            <person name="Noel B."/>
            <person name="Porcel B."/>
            <person name="Marcet-Houben M."/>
            <person name="Hullo M-F."/>
            <person name="Sacerdot C."/>
            <person name="Tekaia F."/>
            <person name="Leh-Louis V."/>
            <person name="Despons L."/>
            <person name="Khanna V."/>
            <person name="Aury J-M."/>
            <person name="Barbe V."/>
            <person name="Couloux A."/>
            <person name="Labadie K."/>
            <person name="Pelletier E."/>
            <person name="Souciet J-L."/>
            <person name="Boekhout T."/>
            <person name="Gabaldon T."/>
            <person name="Wincker P."/>
            <person name="Dujon B."/>
        </authorList>
    </citation>
    <scope>NUCLEOTIDE SEQUENCE</scope>
    <source>
        <strain evidence="12">CBS 1993</strain>
    </source>
</reference>
<keyword evidence="6" id="KW-0805">Transcription regulation</keyword>
<feature type="region of interest" description="Disordered" evidence="10">
    <location>
        <begin position="85"/>
        <end position="114"/>
    </location>
</feature>
<evidence type="ECO:0000256" key="1">
    <source>
        <dbReference type="ARBA" id="ARBA00006991"/>
    </source>
</evidence>
<evidence type="ECO:0000313" key="12">
    <source>
        <dbReference type="EMBL" id="CDK27504.1"/>
    </source>
</evidence>
<evidence type="ECO:0000256" key="8">
    <source>
        <dbReference type="ARBA" id="ARBA00023242"/>
    </source>
</evidence>
<keyword evidence="8" id="KW-0539">Nucleus</keyword>
<keyword evidence="13" id="KW-1185">Reference proteome</keyword>
<dbReference type="STRING" id="1382522.W6MLW7"/>
<dbReference type="InterPro" id="IPR013087">
    <property type="entry name" value="Znf_C2H2_type"/>
</dbReference>
<evidence type="ECO:0000256" key="9">
    <source>
        <dbReference type="PROSITE-ProRule" id="PRU00042"/>
    </source>
</evidence>
<feature type="compositionally biased region" description="Polar residues" evidence="10">
    <location>
        <begin position="86"/>
        <end position="101"/>
    </location>
</feature>
<feature type="region of interest" description="Disordered" evidence="10">
    <location>
        <begin position="227"/>
        <end position="257"/>
    </location>
</feature>
<dbReference type="HOGENOM" id="CLU_733760_0_0_1"/>
<dbReference type="RefSeq" id="XP_022459498.1">
    <property type="nucleotide sequence ID" value="XM_022601901.1"/>
</dbReference>
<dbReference type="FunFam" id="3.30.160.60:FF:000761">
    <property type="entry name" value="Zinc finger protein 449"/>
    <property type="match status" value="1"/>
</dbReference>
<keyword evidence="5" id="KW-0862">Zinc</keyword>
<feature type="domain" description="C2H2-type" evidence="11">
    <location>
        <begin position="289"/>
        <end position="316"/>
    </location>
</feature>
<feature type="compositionally biased region" description="Low complexity" evidence="10">
    <location>
        <begin position="176"/>
        <end position="189"/>
    </location>
</feature>
<dbReference type="OrthoDB" id="8117402at2759"/>
<dbReference type="GO" id="GO:0000981">
    <property type="term" value="F:DNA-binding transcription factor activity, RNA polymerase II-specific"/>
    <property type="evidence" value="ECO:0007669"/>
    <property type="project" value="TreeGrafter"/>
</dbReference>
<dbReference type="PANTHER" id="PTHR23235">
    <property type="entry name" value="KRUEPPEL-LIKE TRANSCRIPTION FACTOR"/>
    <property type="match status" value="1"/>
</dbReference>
<dbReference type="PANTHER" id="PTHR23235:SF120">
    <property type="entry name" value="KRUPPEL-LIKE FACTOR 15"/>
    <property type="match status" value="1"/>
</dbReference>